<comment type="caution">
    <text evidence="2">The sequence shown here is derived from an EMBL/GenBank/DDBJ whole genome shotgun (WGS) entry which is preliminary data.</text>
</comment>
<accession>A0ABQ3IKE2</accession>
<dbReference type="NCBIfam" id="TIGR00738">
    <property type="entry name" value="rrf2_super"/>
    <property type="match status" value="1"/>
</dbReference>
<dbReference type="InterPro" id="IPR036388">
    <property type="entry name" value="WH-like_DNA-bd_sf"/>
</dbReference>
<evidence type="ECO:0000256" key="1">
    <source>
        <dbReference type="ARBA" id="ARBA00023125"/>
    </source>
</evidence>
<dbReference type="InterPro" id="IPR000944">
    <property type="entry name" value="Tscrpt_reg_Rrf2"/>
</dbReference>
<name>A0ABQ3IKE2_9GAMM</name>
<keyword evidence="3" id="KW-1185">Reference proteome</keyword>
<dbReference type="RefSeq" id="WP_189376740.1">
    <property type="nucleotide sequence ID" value="NZ_BNAH01000002.1"/>
</dbReference>
<keyword evidence="1" id="KW-0238">DNA-binding</keyword>
<dbReference type="Pfam" id="PF02082">
    <property type="entry name" value="Rrf2"/>
    <property type="match status" value="1"/>
</dbReference>
<dbReference type="InterPro" id="IPR036390">
    <property type="entry name" value="WH_DNA-bd_sf"/>
</dbReference>
<dbReference type="EMBL" id="BNAH01000002">
    <property type="protein sequence ID" value="GHE81568.1"/>
    <property type="molecule type" value="Genomic_DNA"/>
</dbReference>
<evidence type="ECO:0000313" key="3">
    <source>
        <dbReference type="Proteomes" id="UP000626370"/>
    </source>
</evidence>
<dbReference type="Gene3D" id="1.10.10.10">
    <property type="entry name" value="Winged helix-like DNA-binding domain superfamily/Winged helix DNA-binding domain"/>
    <property type="match status" value="1"/>
</dbReference>
<dbReference type="Proteomes" id="UP000626370">
    <property type="component" value="Unassembled WGS sequence"/>
</dbReference>
<protein>
    <submittedName>
        <fullName evidence="2">Transcriptional regulator</fullName>
    </submittedName>
</protein>
<proteinExistence type="predicted"/>
<dbReference type="SUPFAM" id="SSF46785">
    <property type="entry name" value="Winged helix' DNA-binding domain"/>
    <property type="match status" value="1"/>
</dbReference>
<gene>
    <name evidence="2" type="ORF">GCM10011501_07260</name>
</gene>
<dbReference type="PANTHER" id="PTHR33221">
    <property type="entry name" value="WINGED HELIX-TURN-HELIX TRANSCRIPTIONAL REGULATOR, RRF2 FAMILY"/>
    <property type="match status" value="1"/>
</dbReference>
<evidence type="ECO:0000313" key="2">
    <source>
        <dbReference type="EMBL" id="GHE81568.1"/>
    </source>
</evidence>
<sequence length="144" mass="16305">MQLTRHTDYGIRILIYLALLPKEDKASIDTISALYDISRNNVNKIVHQLGKAKVIETRRGKGGGFFLDQHPENINLGDVVMLLENTLEVIDCENQKCRILPACSFKGIINEASTAFIDVLRKYTLDDLIKSSKQDFTTIFNLSF</sequence>
<dbReference type="PANTHER" id="PTHR33221:SF4">
    <property type="entry name" value="HTH-TYPE TRANSCRIPTIONAL REPRESSOR NSRR"/>
    <property type="match status" value="1"/>
</dbReference>
<organism evidence="2 3">
    <name type="scientific">Thalassotalea profundi</name>
    <dbReference type="NCBI Taxonomy" id="2036687"/>
    <lineage>
        <taxon>Bacteria</taxon>
        <taxon>Pseudomonadati</taxon>
        <taxon>Pseudomonadota</taxon>
        <taxon>Gammaproteobacteria</taxon>
        <taxon>Alteromonadales</taxon>
        <taxon>Colwelliaceae</taxon>
        <taxon>Thalassotalea</taxon>
    </lineage>
</organism>
<dbReference type="PROSITE" id="PS51197">
    <property type="entry name" value="HTH_RRF2_2"/>
    <property type="match status" value="1"/>
</dbReference>
<reference evidence="3" key="1">
    <citation type="journal article" date="2019" name="Int. J. Syst. Evol. Microbiol.">
        <title>The Global Catalogue of Microorganisms (GCM) 10K type strain sequencing project: providing services to taxonomists for standard genome sequencing and annotation.</title>
        <authorList>
            <consortium name="The Broad Institute Genomics Platform"/>
            <consortium name="The Broad Institute Genome Sequencing Center for Infectious Disease"/>
            <person name="Wu L."/>
            <person name="Ma J."/>
        </authorList>
    </citation>
    <scope>NUCLEOTIDE SEQUENCE [LARGE SCALE GENOMIC DNA]</scope>
    <source>
        <strain evidence="3">CGMCC 1.15922</strain>
    </source>
</reference>